<dbReference type="RefSeq" id="WP_032856218.1">
    <property type="nucleotide sequence ID" value="NZ_DAWDIY010000008.1"/>
</dbReference>
<dbReference type="EMBL" id="QSAI01000001">
    <property type="protein sequence ID" value="RGW50755.1"/>
    <property type="molecule type" value="Genomic_DNA"/>
</dbReference>
<proteinExistence type="predicted"/>
<accession>A0A3E4WJR3</accession>
<evidence type="ECO:0000313" key="4">
    <source>
        <dbReference type="Proteomes" id="UP000261003"/>
    </source>
</evidence>
<dbReference type="Proteomes" id="UP000283429">
    <property type="component" value="Unassembled WGS sequence"/>
</dbReference>
<evidence type="ECO:0000313" key="5">
    <source>
        <dbReference type="Proteomes" id="UP000283429"/>
    </source>
</evidence>
<evidence type="ECO:0000313" key="3">
    <source>
        <dbReference type="EMBL" id="RHD73877.1"/>
    </source>
</evidence>
<sequence length="184" mass="21933">MLYNNIVFLSDNLELSCEKPQNLLAEVKYNGSENFGNYHTSYFPIEKNGKELVFNGWSLKEFYINRQWSKSYLLKLIVSRNNMPYINIYDLLSKYKKTEWFNSGKSELELNSKMLRYAIDFLESIPEEICTHAGVDIYLTFTKVSTNQELYDYYIKFSDSFRVLTATEFMFLNKLFIQRWKAII</sequence>
<gene>
    <name evidence="3" type="ORF">DW783_18420</name>
    <name evidence="2" type="ORF">DWV70_00720</name>
    <name evidence="1" type="ORF">DXC16_14695</name>
</gene>
<reference evidence="4 5" key="1">
    <citation type="submission" date="2018-08" db="EMBL/GenBank/DDBJ databases">
        <title>A genome reference for cultivated species of the human gut microbiota.</title>
        <authorList>
            <person name="Zou Y."/>
            <person name="Xue W."/>
            <person name="Luo G."/>
        </authorList>
    </citation>
    <scope>NUCLEOTIDE SEQUENCE [LARGE SCALE GENOMIC DNA]</scope>
    <source>
        <strain evidence="2 6">AF12-25</strain>
        <strain evidence="3 5">AM30-40</strain>
        <strain evidence="1 4">OM08-13BH</strain>
    </source>
</reference>
<evidence type="ECO:0000313" key="6">
    <source>
        <dbReference type="Proteomes" id="UP000285469"/>
    </source>
</evidence>
<dbReference type="EMBL" id="QSTG01000025">
    <property type="protein sequence ID" value="RGM42498.1"/>
    <property type="molecule type" value="Genomic_DNA"/>
</dbReference>
<organism evidence="1 4">
    <name type="scientific">Phocaeicola vulgatus</name>
    <name type="common">Bacteroides vulgatus</name>
    <dbReference type="NCBI Taxonomy" id="821"/>
    <lineage>
        <taxon>Bacteria</taxon>
        <taxon>Pseudomonadati</taxon>
        <taxon>Bacteroidota</taxon>
        <taxon>Bacteroidia</taxon>
        <taxon>Bacteroidales</taxon>
        <taxon>Bacteroidaceae</taxon>
        <taxon>Phocaeicola</taxon>
    </lineage>
</organism>
<dbReference type="EMBL" id="QSJM01000070">
    <property type="protein sequence ID" value="RHD73877.1"/>
    <property type="molecule type" value="Genomic_DNA"/>
</dbReference>
<evidence type="ECO:0000313" key="1">
    <source>
        <dbReference type="EMBL" id="RGM42498.1"/>
    </source>
</evidence>
<dbReference type="Proteomes" id="UP000261003">
    <property type="component" value="Unassembled WGS sequence"/>
</dbReference>
<evidence type="ECO:0000313" key="2">
    <source>
        <dbReference type="EMBL" id="RGW50755.1"/>
    </source>
</evidence>
<dbReference type="AlphaFoldDB" id="A0A3E4WJR3"/>
<dbReference type="Proteomes" id="UP000285469">
    <property type="component" value="Unassembled WGS sequence"/>
</dbReference>
<protein>
    <submittedName>
        <fullName evidence="1">Uncharacterized protein</fullName>
    </submittedName>
</protein>
<comment type="caution">
    <text evidence="1">The sequence shown here is derived from an EMBL/GenBank/DDBJ whole genome shotgun (WGS) entry which is preliminary data.</text>
</comment>
<name>A0A3E4WJR3_PHOVU</name>